<sequence>MHPAQNAQLDDLFERNTFLPDSTPDRFYRLLDQISQDRYTTLAALYAEAYRLFPGSTELDEFFASTANLILLPVAQRRTIINESVFQIWARRVVQMTREVLDGSRHDLAPLQSGLQELPDILQRIARAATDHAYTHRPPIQRFDIDPLIAGVLAPCYDFPEDAATRQHLEDCGYSIHFFSDVVNVALSRIAMTWPGCHEQFRHLVKLICYLPDGTFRSGSAARYSGTILLSAKDHSLLDVEESLVRETAHQLLYYIEEVSPVIDPQVAAQGLYFLPWSNRPCALDEYFQAFFAQLMRAKYLERVRQRPASEMQRAEEHLVFSLRGLGRALPELAGSRDFTPRGRTLLDNLAEDVRAMERQHASLLVRAARPRDMSLAG</sequence>
<dbReference type="Proteomes" id="UP000517547">
    <property type="component" value="Unassembled WGS sequence"/>
</dbReference>
<dbReference type="RefSeq" id="WP_017125297.1">
    <property type="nucleotide sequence ID" value="NZ_JACAQE010000001.1"/>
</dbReference>
<dbReference type="EMBL" id="JACAQE010000001">
    <property type="protein sequence ID" value="NWC12938.1"/>
    <property type="molecule type" value="Genomic_DNA"/>
</dbReference>
<accession>A0A7Y7XX23</accession>
<dbReference type="NCBIfam" id="TIGR04267">
    <property type="entry name" value="mod_HExxH"/>
    <property type="match status" value="1"/>
</dbReference>
<name>A0A7Y7XX23_9PSED</name>
<dbReference type="InterPro" id="IPR026337">
    <property type="entry name" value="AKG_HExxH"/>
</dbReference>
<evidence type="ECO:0000313" key="2">
    <source>
        <dbReference type="Proteomes" id="UP000517547"/>
    </source>
</evidence>
<organism evidence="1 2">
    <name type="scientific">Pseudomonas gingeri</name>
    <dbReference type="NCBI Taxonomy" id="117681"/>
    <lineage>
        <taxon>Bacteria</taxon>
        <taxon>Pseudomonadati</taxon>
        <taxon>Pseudomonadota</taxon>
        <taxon>Gammaproteobacteria</taxon>
        <taxon>Pseudomonadales</taxon>
        <taxon>Pseudomonadaceae</taxon>
        <taxon>Pseudomonas</taxon>
    </lineage>
</organism>
<proteinExistence type="predicted"/>
<reference evidence="1 2" key="1">
    <citation type="submission" date="2020-04" db="EMBL/GenBank/DDBJ databases">
        <title>Molecular characterization of pseudomonads from Agaricus bisporus reveal novel blotch 2 pathogens in Western Europe.</title>
        <authorList>
            <person name="Taparia T."/>
            <person name="Krijger M."/>
            <person name="Haynes E."/>
            <person name="Elpinstone J.G."/>
            <person name="Noble R."/>
            <person name="Van Der Wolf J."/>
        </authorList>
    </citation>
    <scope>NUCLEOTIDE SEQUENCE [LARGE SCALE GENOMIC DNA]</scope>
    <source>
        <strain evidence="1 2">IPO3738</strain>
    </source>
</reference>
<dbReference type="AlphaFoldDB" id="A0A7Y7XX23"/>
<evidence type="ECO:0000313" key="1">
    <source>
        <dbReference type="EMBL" id="NWC12938.1"/>
    </source>
</evidence>
<protein>
    <submittedName>
        <fullName evidence="1">HEXXH motif domain-containing protein</fullName>
    </submittedName>
</protein>
<comment type="caution">
    <text evidence="1">The sequence shown here is derived from an EMBL/GenBank/DDBJ whole genome shotgun (WGS) entry which is preliminary data.</text>
</comment>
<gene>
    <name evidence="1" type="ORF">HX845_04700</name>
</gene>